<comment type="caution">
    <text evidence="1">The sequence shown here is derived from an EMBL/GenBank/DDBJ whole genome shotgun (WGS) entry which is preliminary data.</text>
</comment>
<name>A0A316F2Q9_9ACTN</name>
<evidence type="ECO:0000313" key="2">
    <source>
        <dbReference type="Proteomes" id="UP000245697"/>
    </source>
</evidence>
<gene>
    <name evidence="1" type="ORF">BC793_12265</name>
</gene>
<protein>
    <submittedName>
        <fullName evidence="1">Uncharacterized protein</fullName>
    </submittedName>
</protein>
<reference evidence="1 2" key="1">
    <citation type="submission" date="2018-05" db="EMBL/GenBank/DDBJ databases">
        <title>Genomic Encyclopedia of Archaeal and Bacterial Type Strains, Phase II (KMG-II): from individual species to whole genera.</title>
        <authorList>
            <person name="Goeker M."/>
        </authorList>
    </citation>
    <scope>NUCLEOTIDE SEQUENCE [LARGE SCALE GENOMIC DNA]</scope>
    <source>
        <strain evidence="1 2">DSM 45184</strain>
    </source>
</reference>
<dbReference type="EMBL" id="QGGR01000022">
    <property type="protein sequence ID" value="PWK39493.1"/>
    <property type="molecule type" value="Genomic_DNA"/>
</dbReference>
<sequence>MSRLPLRKPTVKSDQGPIVTAIWLATGDPAEAG</sequence>
<accession>A0A316F2Q9</accession>
<evidence type="ECO:0000313" key="1">
    <source>
        <dbReference type="EMBL" id="PWK39493.1"/>
    </source>
</evidence>
<dbReference type="Proteomes" id="UP000245697">
    <property type="component" value="Unassembled WGS sequence"/>
</dbReference>
<keyword evidence="2" id="KW-1185">Reference proteome</keyword>
<organism evidence="1 2">
    <name type="scientific">Actinoplanes xinjiangensis</name>
    <dbReference type="NCBI Taxonomy" id="512350"/>
    <lineage>
        <taxon>Bacteria</taxon>
        <taxon>Bacillati</taxon>
        <taxon>Actinomycetota</taxon>
        <taxon>Actinomycetes</taxon>
        <taxon>Micromonosporales</taxon>
        <taxon>Micromonosporaceae</taxon>
        <taxon>Actinoplanes</taxon>
    </lineage>
</organism>
<dbReference type="AlphaFoldDB" id="A0A316F2Q9"/>
<proteinExistence type="predicted"/>